<evidence type="ECO:0000313" key="1">
    <source>
        <dbReference type="EMBL" id="PWG61913.1"/>
    </source>
</evidence>
<keyword evidence="2" id="KW-1185">Reference proteome</keyword>
<reference evidence="1 2" key="1">
    <citation type="submission" date="2018-05" db="EMBL/GenBank/DDBJ databases">
        <title>Spiribacter halobius sp. nov., a moderately halophilic bacterium isolated from marine solar saltern.</title>
        <authorList>
            <person name="Zheng W.-S."/>
            <person name="Lu D.-C."/>
            <person name="Du Z.-J."/>
        </authorList>
    </citation>
    <scope>NUCLEOTIDE SEQUENCE [LARGE SCALE GENOMIC DNA]</scope>
    <source>
        <strain evidence="1 2">E85</strain>
    </source>
</reference>
<comment type="caution">
    <text evidence="1">The sequence shown here is derived from an EMBL/GenBank/DDBJ whole genome shotgun (WGS) entry which is preliminary data.</text>
</comment>
<proteinExistence type="predicted"/>
<dbReference type="EMBL" id="QFFI01000025">
    <property type="protein sequence ID" value="PWG61913.1"/>
    <property type="molecule type" value="Genomic_DNA"/>
</dbReference>
<sequence length="60" mass="6819">MGAHYWIEDEDLNRVEIRPGERIAPYVGDRVRVTGRFSYAPDAGRVIEADAVAVEESREQ</sequence>
<accession>A0A2U2MYN8</accession>
<dbReference type="AlphaFoldDB" id="A0A2U2MYN8"/>
<name>A0A2U2MYN8_9GAMM</name>
<protein>
    <submittedName>
        <fullName evidence="1">Uncharacterized protein</fullName>
    </submittedName>
</protein>
<organism evidence="1 2">
    <name type="scientific">Sediminicurvatus halobius</name>
    <dbReference type="NCBI Taxonomy" id="2182432"/>
    <lineage>
        <taxon>Bacteria</taxon>
        <taxon>Pseudomonadati</taxon>
        <taxon>Pseudomonadota</taxon>
        <taxon>Gammaproteobacteria</taxon>
        <taxon>Chromatiales</taxon>
        <taxon>Ectothiorhodospiraceae</taxon>
        <taxon>Sediminicurvatus</taxon>
    </lineage>
</organism>
<dbReference type="Proteomes" id="UP000245474">
    <property type="component" value="Unassembled WGS sequence"/>
</dbReference>
<evidence type="ECO:0000313" key="2">
    <source>
        <dbReference type="Proteomes" id="UP000245474"/>
    </source>
</evidence>
<gene>
    <name evidence="1" type="ORF">DEM34_14410</name>
</gene>